<dbReference type="Proteomes" id="UP000749559">
    <property type="component" value="Unassembled WGS sequence"/>
</dbReference>
<keyword evidence="1" id="KW-1133">Transmembrane helix</keyword>
<feature type="transmembrane region" description="Helical" evidence="1">
    <location>
        <begin position="30"/>
        <end position="47"/>
    </location>
</feature>
<name>A0A8S4PTQ8_OWEFU</name>
<dbReference type="AlphaFoldDB" id="A0A8S4PTQ8"/>
<comment type="caution">
    <text evidence="2">The sequence shown here is derived from an EMBL/GenBank/DDBJ whole genome shotgun (WGS) entry which is preliminary data.</text>
</comment>
<sequence length="119" mass="13385">MLSWIEKHVTPSIGMGLWAKKYLCKILCRYFIMIGRLIVSCIAYINLKMPQIIKQTYLHIQATVVEDLPSPELSQGHPGKVPPASDVLCTENQVERVSVSSGLLSCYRVPFLHSLNKTV</sequence>
<gene>
    <name evidence="2" type="ORF">OFUS_LOCUS21696</name>
</gene>
<reference evidence="2" key="1">
    <citation type="submission" date="2022-03" db="EMBL/GenBank/DDBJ databases">
        <authorList>
            <person name="Martin C."/>
        </authorList>
    </citation>
    <scope>NUCLEOTIDE SEQUENCE</scope>
</reference>
<evidence type="ECO:0000256" key="1">
    <source>
        <dbReference type="SAM" id="Phobius"/>
    </source>
</evidence>
<dbReference type="EMBL" id="CAIIXF020000010">
    <property type="protein sequence ID" value="CAH1797410.1"/>
    <property type="molecule type" value="Genomic_DNA"/>
</dbReference>
<keyword evidence="3" id="KW-1185">Reference proteome</keyword>
<organism evidence="2 3">
    <name type="scientific">Owenia fusiformis</name>
    <name type="common">Polychaete worm</name>
    <dbReference type="NCBI Taxonomy" id="6347"/>
    <lineage>
        <taxon>Eukaryota</taxon>
        <taxon>Metazoa</taxon>
        <taxon>Spiralia</taxon>
        <taxon>Lophotrochozoa</taxon>
        <taxon>Annelida</taxon>
        <taxon>Polychaeta</taxon>
        <taxon>Sedentaria</taxon>
        <taxon>Canalipalpata</taxon>
        <taxon>Sabellida</taxon>
        <taxon>Oweniida</taxon>
        <taxon>Oweniidae</taxon>
        <taxon>Owenia</taxon>
    </lineage>
</organism>
<keyword evidence="1" id="KW-0472">Membrane</keyword>
<accession>A0A8S4PTQ8</accession>
<evidence type="ECO:0000313" key="2">
    <source>
        <dbReference type="EMBL" id="CAH1797410.1"/>
    </source>
</evidence>
<proteinExistence type="predicted"/>
<protein>
    <submittedName>
        <fullName evidence="2">Uncharacterized protein</fullName>
    </submittedName>
</protein>
<evidence type="ECO:0000313" key="3">
    <source>
        <dbReference type="Proteomes" id="UP000749559"/>
    </source>
</evidence>
<keyword evidence="1" id="KW-0812">Transmembrane</keyword>